<dbReference type="EMBL" id="QZCH01000007">
    <property type="protein sequence ID" value="RJG48654.1"/>
    <property type="molecule type" value="Genomic_DNA"/>
</dbReference>
<dbReference type="Gene3D" id="1.25.40.10">
    <property type="entry name" value="Tetratricopeptide repeat domain"/>
    <property type="match status" value="2"/>
</dbReference>
<keyword evidence="4" id="KW-0472">Membrane</keyword>
<sequence>MLELLFLLLPIAAGYGWYMGRRGLHQTRQKDSNKLSRDYVTGLNFLLSDEPDKAVDLFIDLLEVDSETIETHLALGNLFRQRGEVDRAIRIHQNLIARPTLTAEQKHLAMLQLAKDFTAAGLIDRSEEIYLQLVSEPEYKVTALQQLLAIYQQTKDWQRAIKIAEQLKHAQQPTAVKDIAHFYCEMANEAHLAKQDKQAINYCKKALTVDPDCVRASIGLADLYIAKQDYKAAIRQLENVVKQDVDFVTEVLTRLEQCFSEQKDPHAFLHWLDHAWSQGAGASVGLKLAEYLAQSQGIEQGESLVAKQLQKNPTMKGFYQLMVYHLELAEEGRAKTSLDSLRKLVREQLKISPNFRCRKCGFATKSIYWQCPSCKSWGTVKPIRGLDGE</sequence>
<accession>A0A418YG85</accession>
<dbReference type="RefSeq" id="WP_119910095.1">
    <property type="nucleotide sequence ID" value="NZ_QZCH01000007.1"/>
</dbReference>
<evidence type="ECO:0000256" key="4">
    <source>
        <dbReference type="HAMAP-Rule" id="MF_00994"/>
    </source>
</evidence>
<feature type="binding site" evidence="4">
    <location>
        <position position="371"/>
    </location>
    <ligand>
        <name>Fe cation</name>
        <dbReference type="ChEBI" id="CHEBI:24875"/>
    </ligand>
</feature>
<dbReference type="InterPro" id="IPR011990">
    <property type="entry name" value="TPR-like_helical_dom_sf"/>
</dbReference>
<dbReference type="PANTHER" id="PTHR45586">
    <property type="entry name" value="TPR REPEAT-CONTAINING PROTEIN PA4667"/>
    <property type="match status" value="1"/>
</dbReference>
<keyword evidence="2 4" id="KW-0677">Repeat</keyword>
<comment type="caution">
    <text evidence="6">The sequence shown here is derived from an EMBL/GenBank/DDBJ whole genome shotgun (WGS) entry which is preliminary data.</text>
</comment>
<keyword evidence="4" id="KW-1003">Cell membrane</keyword>
<dbReference type="Pfam" id="PF14559">
    <property type="entry name" value="TPR_19"/>
    <property type="match status" value="1"/>
</dbReference>
<keyword evidence="7" id="KW-1185">Reference proteome</keyword>
<evidence type="ECO:0000256" key="2">
    <source>
        <dbReference type="ARBA" id="ARBA00022737"/>
    </source>
</evidence>
<gene>
    <name evidence="4 6" type="primary">lapB</name>
    <name evidence="6" type="ORF">D1Z90_07280</name>
</gene>
<dbReference type="OrthoDB" id="507476at2"/>
<dbReference type="NCBIfam" id="NF008756">
    <property type="entry name" value="PRK11788.1-4"/>
    <property type="match status" value="1"/>
</dbReference>
<comment type="subcellular location">
    <subcellularLocation>
        <location evidence="4">Cell inner membrane</location>
        <topology evidence="4">Single-pass membrane protein</topology>
        <orientation evidence="4">Cytoplasmic side</orientation>
    </subcellularLocation>
</comment>
<dbReference type="InterPro" id="IPR019734">
    <property type="entry name" value="TPR_rpt"/>
</dbReference>
<dbReference type="SUPFAM" id="SSF81901">
    <property type="entry name" value="HCP-like"/>
    <property type="match status" value="1"/>
</dbReference>
<keyword evidence="4" id="KW-0997">Cell inner membrane</keyword>
<reference evidence="6 7" key="2">
    <citation type="submission" date="2019-01" db="EMBL/GenBank/DDBJ databases">
        <title>Motilimonas pumilus sp. nov., isolated from the gut of sea cucumber (Apostichopus japonicus).</title>
        <authorList>
            <person name="Wang F.-Q."/>
            <person name="Ren L.-H."/>
            <person name="Lin Y.-W."/>
            <person name="Sun G.-H."/>
            <person name="Du Z.-J."/>
            <person name="Zhao J.-X."/>
            <person name="Liu X.-J."/>
            <person name="Liu L.-J."/>
        </authorList>
    </citation>
    <scope>NUCLEOTIDE SEQUENCE [LARGE SCALE GENOMIC DNA]</scope>
    <source>
        <strain evidence="6 7">PLHSC7-2</strain>
    </source>
</reference>
<feature type="binding site" evidence="4">
    <location>
        <position position="357"/>
    </location>
    <ligand>
        <name>Fe cation</name>
        <dbReference type="ChEBI" id="CHEBI:24875"/>
    </ligand>
</feature>
<feature type="domain" description="LapB rubredoxin metal binding" evidence="5">
    <location>
        <begin position="355"/>
        <end position="382"/>
    </location>
</feature>
<keyword evidence="3 4" id="KW-0802">TPR repeat</keyword>
<protein>
    <recommendedName>
        <fullName evidence="4">Lipopolysaccharide assembly protein B</fullName>
    </recommendedName>
</protein>
<feature type="binding site" evidence="4">
    <location>
        <position position="360"/>
    </location>
    <ligand>
        <name>Fe cation</name>
        <dbReference type="ChEBI" id="CHEBI:24875"/>
    </ligand>
</feature>
<dbReference type="AlphaFoldDB" id="A0A418YG85"/>
<name>A0A418YG85_9GAMM</name>
<evidence type="ECO:0000313" key="6">
    <source>
        <dbReference type="EMBL" id="RJG48654.1"/>
    </source>
</evidence>
<dbReference type="SMART" id="SM00028">
    <property type="entry name" value="TPR"/>
    <property type="match status" value="3"/>
</dbReference>
<dbReference type="Proteomes" id="UP000283255">
    <property type="component" value="Unassembled WGS sequence"/>
</dbReference>
<evidence type="ECO:0000256" key="3">
    <source>
        <dbReference type="ARBA" id="ARBA00022803"/>
    </source>
</evidence>
<evidence type="ECO:0000313" key="7">
    <source>
        <dbReference type="Proteomes" id="UP000283255"/>
    </source>
</evidence>
<keyword evidence="4" id="KW-0812">Transmembrane</keyword>
<dbReference type="GO" id="GO:0009898">
    <property type="term" value="C:cytoplasmic side of plasma membrane"/>
    <property type="evidence" value="ECO:0007669"/>
    <property type="project" value="UniProtKB-UniRule"/>
</dbReference>
<dbReference type="PANTHER" id="PTHR45586:SF1">
    <property type="entry name" value="LIPOPOLYSACCHARIDE ASSEMBLY PROTEIN B"/>
    <property type="match status" value="1"/>
</dbReference>
<dbReference type="NCBIfam" id="NF008753">
    <property type="entry name" value="PRK11788.1-1"/>
    <property type="match status" value="1"/>
</dbReference>
<evidence type="ECO:0000256" key="1">
    <source>
        <dbReference type="ARBA" id="ARBA00022723"/>
    </source>
</evidence>
<dbReference type="GO" id="GO:0008653">
    <property type="term" value="P:lipopolysaccharide metabolic process"/>
    <property type="evidence" value="ECO:0007669"/>
    <property type="project" value="InterPro"/>
</dbReference>
<comment type="function">
    <text evidence="4">Modulates cellular lipopolysaccharide (LPS) levels by regulating LpxC, which is involved in lipid A biosynthesis. May act by modulating the proteolytic activity of FtsH towards LpxC. May also coordinate assembly of proteins involved in LPS synthesis at the plasma membrane.</text>
</comment>
<keyword evidence="4" id="KW-1133">Transmembrane helix</keyword>
<feature type="topological domain" description="Cytoplasmic" evidence="4">
    <location>
        <begin position="21"/>
        <end position="389"/>
    </location>
</feature>
<proteinExistence type="inferred from homology"/>
<dbReference type="NCBIfam" id="NF008757">
    <property type="entry name" value="PRK11788.1-5"/>
    <property type="match status" value="1"/>
</dbReference>
<dbReference type="InterPro" id="IPR030865">
    <property type="entry name" value="LapB"/>
</dbReference>
<feature type="binding site" evidence="4">
    <location>
        <position position="374"/>
    </location>
    <ligand>
        <name>Fe cation</name>
        <dbReference type="ChEBI" id="CHEBI:24875"/>
    </ligand>
</feature>
<dbReference type="GO" id="GO:0005506">
    <property type="term" value="F:iron ion binding"/>
    <property type="evidence" value="ECO:0007669"/>
    <property type="project" value="UniProtKB-UniRule"/>
</dbReference>
<dbReference type="Pfam" id="PF13176">
    <property type="entry name" value="TPR_7"/>
    <property type="match status" value="1"/>
</dbReference>
<dbReference type="InterPro" id="IPR041166">
    <property type="entry name" value="Rubredoxin_2"/>
</dbReference>
<keyword evidence="4" id="KW-0408">Iron</keyword>
<dbReference type="HAMAP" id="MF_00994">
    <property type="entry name" value="LPS_assembly_LapB"/>
    <property type="match status" value="1"/>
</dbReference>
<dbReference type="GO" id="GO:0046890">
    <property type="term" value="P:regulation of lipid biosynthetic process"/>
    <property type="evidence" value="ECO:0007669"/>
    <property type="project" value="UniProtKB-UniRule"/>
</dbReference>
<organism evidence="6 7">
    <name type="scientific">Motilimonas pumila</name>
    <dbReference type="NCBI Taxonomy" id="2303987"/>
    <lineage>
        <taxon>Bacteria</taxon>
        <taxon>Pseudomonadati</taxon>
        <taxon>Pseudomonadota</taxon>
        <taxon>Gammaproteobacteria</taxon>
        <taxon>Alteromonadales</taxon>
        <taxon>Alteromonadales genera incertae sedis</taxon>
        <taxon>Motilimonas</taxon>
    </lineage>
</organism>
<reference evidence="6 7" key="1">
    <citation type="submission" date="2018-09" db="EMBL/GenBank/DDBJ databases">
        <authorList>
            <person name="Wang F."/>
        </authorList>
    </citation>
    <scope>NUCLEOTIDE SEQUENCE [LARGE SCALE GENOMIC DNA]</scope>
    <source>
        <strain evidence="6 7">PLHSC7-2</strain>
    </source>
</reference>
<comment type="similarity">
    <text evidence="4">Belongs to the LapB family.</text>
</comment>
<keyword evidence="1 4" id="KW-0479">Metal-binding</keyword>
<dbReference type="InterPro" id="IPR051012">
    <property type="entry name" value="CellSynth/LPSAsmb/PSIAsmb"/>
</dbReference>
<evidence type="ECO:0000259" key="5">
    <source>
        <dbReference type="Pfam" id="PF18073"/>
    </source>
</evidence>
<dbReference type="Pfam" id="PF18073">
    <property type="entry name" value="Zn_ribbon_LapB"/>
    <property type="match status" value="1"/>
</dbReference>